<evidence type="ECO:0000256" key="4">
    <source>
        <dbReference type="ARBA" id="ARBA00032973"/>
    </source>
</evidence>
<dbReference type="AlphaFoldDB" id="A0A0D8XTP7"/>
<dbReference type="STRING" id="29172.A0A0D8XTP7"/>
<dbReference type="GO" id="GO:0006094">
    <property type="term" value="P:gluconeogenesis"/>
    <property type="evidence" value="ECO:0007669"/>
    <property type="project" value="TreeGrafter"/>
</dbReference>
<dbReference type="Pfam" id="PF18913">
    <property type="entry name" value="FBPase_C"/>
    <property type="match status" value="1"/>
</dbReference>
<gene>
    <name evidence="6" type="ORF">DICVIV_06800</name>
</gene>
<dbReference type="GO" id="GO:0005986">
    <property type="term" value="P:sucrose biosynthetic process"/>
    <property type="evidence" value="ECO:0007669"/>
    <property type="project" value="TreeGrafter"/>
</dbReference>
<dbReference type="PANTHER" id="PTHR11556">
    <property type="entry name" value="FRUCTOSE-1,6-BISPHOSPHATASE-RELATED"/>
    <property type="match status" value="1"/>
</dbReference>
<evidence type="ECO:0000256" key="3">
    <source>
        <dbReference type="ARBA" id="ARBA00024331"/>
    </source>
</evidence>
<keyword evidence="2" id="KW-0460">Magnesium</keyword>
<dbReference type="PANTHER" id="PTHR11556:SF1">
    <property type="entry name" value="FRUCTOSE-BISPHOSPHATASE"/>
    <property type="match status" value="1"/>
</dbReference>
<comment type="pathway">
    <text evidence="3">Carbohydrate biosynthesis.</text>
</comment>
<evidence type="ECO:0000313" key="6">
    <source>
        <dbReference type="EMBL" id="KJH47149.1"/>
    </source>
</evidence>
<dbReference type="Gene3D" id="3.40.190.80">
    <property type="match status" value="1"/>
</dbReference>
<dbReference type="EMBL" id="KN716319">
    <property type="protein sequence ID" value="KJH47149.1"/>
    <property type="molecule type" value="Genomic_DNA"/>
</dbReference>
<evidence type="ECO:0000259" key="5">
    <source>
        <dbReference type="Pfam" id="PF18913"/>
    </source>
</evidence>
<evidence type="ECO:0000313" key="7">
    <source>
        <dbReference type="Proteomes" id="UP000053766"/>
    </source>
</evidence>
<reference evidence="6 7" key="1">
    <citation type="submission" date="2013-11" db="EMBL/GenBank/DDBJ databases">
        <title>Draft genome of the bovine lungworm Dictyocaulus viviparus.</title>
        <authorList>
            <person name="Mitreva M."/>
        </authorList>
    </citation>
    <scope>NUCLEOTIDE SEQUENCE [LARGE SCALE GENOMIC DNA]</scope>
    <source>
        <strain evidence="6 7">HannoverDv2000</strain>
    </source>
</reference>
<dbReference type="Proteomes" id="UP000053766">
    <property type="component" value="Unassembled WGS sequence"/>
</dbReference>
<reference evidence="7" key="2">
    <citation type="journal article" date="2016" name="Sci. Rep.">
        <title>Dictyocaulus viviparus genome, variome and transcriptome elucidate lungworm biology and support future intervention.</title>
        <authorList>
            <person name="McNulty S.N."/>
            <person name="Strube C."/>
            <person name="Rosa B.A."/>
            <person name="Martin J.C."/>
            <person name="Tyagi R."/>
            <person name="Choi Y.J."/>
            <person name="Wang Q."/>
            <person name="Hallsworth Pepin K."/>
            <person name="Zhang X."/>
            <person name="Ozersky P."/>
            <person name="Wilson R.K."/>
            <person name="Sternberg P.W."/>
            <person name="Gasser R.B."/>
            <person name="Mitreva M."/>
        </authorList>
    </citation>
    <scope>NUCLEOTIDE SEQUENCE [LARGE SCALE GENOMIC DNA]</scope>
    <source>
        <strain evidence="7">HannoverDv2000</strain>
    </source>
</reference>
<dbReference type="GO" id="GO:0006002">
    <property type="term" value="P:fructose 6-phosphate metabolic process"/>
    <property type="evidence" value="ECO:0007669"/>
    <property type="project" value="TreeGrafter"/>
</dbReference>
<dbReference type="InterPro" id="IPR044015">
    <property type="entry name" value="FBPase_C_dom"/>
</dbReference>
<sequence length="72" mass="7961">MAMILEQAGGVATTGKMRILDIVPTKIHERSPIILGSKEDVEEALEFVRKSPISYVTNYLSSSPKHMDPECT</sequence>
<accession>A0A0D8XTP7</accession>
<dbReference type="GO" id="GO:0042132">
    <property type="term" value="F:fructose 1,6-bisphosphate 1-phosphatase activity"/>
    <property type="evidence" value="ECO:0007669"/>
    <property type="project" value="TreeGrafter"/>
</dbReference>
<dbReference type="GO" id="GO:0030388">
    <property type="term" value="P:fructose 1,6-bisphosphate metabolic process"/>
    <property type="evidence" value="ECO:0007669"/>
    <property type="project" value="TreeGrafter"/>
</dbReference>
<proteinExistence type="predicted"/>
<protein>
    <recommendedName>
        <fullName evidence="4">D-fructose-1,6-bisphosphate 1-phosphohydrolase</fullName>
    </recommendedName>
</protein>
<dbReference type="OrthoDB" id="10256725at2759"/>
<dbReference type="InterPro" id="IPR000146">
    <property type="entry name" value="FBPase_class-1"/>
</dbReference>
<keyword evidence="7" id="KW-1185">Reference proteome</keyword>
<dbReference type="GO" id="GO:0046872">
    <property type="term" value="F:metal ion binding"/>
    <property type="evidence" value="ECO:0007669"/>
    <property type="project" value="UniProtKB-KW"/>
</dbReference>
<organism evidence="6 7">
    <name type="scientific">Dictyocaulus viviparus</name>
    <name type="common">Bovine lungworm</name>
    <dbReference type="NCBI Taxonomy" id="29172"/>
    <lineage>
        <taxon>Eukaryota</taxon>
        <taxon>Metazoa</taxon>
        <taxon>Ecdysozoa</taxon>
        <taxon>Nematoda</taxon>
        <taxon>Chromadorea</taxon>
        <taxon>Rhabditida</taxon>
        <taxon>Rhabditina</taxon>
        <taxon>Rhabditomorpha</taxon>
        <taxon>Strongyloidea</taxon>
        <taxon>Metastrongylidae</taxon>
        <taxon>Dictyocaulus</taxon>
    </lineage>
</organism>
<dbReference type="GO" id="GO:0005829">
    <property type="term" value="C:cytosol"/>
    <property type="evidence" value="ECO:0007669"/>
    <property type="project" value="TreeGrafter"/>
</dbReference>
<evidence type="ECO:0000256" key="2">
    <source>
        <dbReference type="ARBA" id="ARBA00022842"/>
    </source>
</evidence>
<dbReference type="SUPFAM" id="SSF56655">
    <property type="entry name" value="Carbohydrate phosphatase"/>
    <property type="match status" value="1"/>
</dbReference>
<feature type="domain" description="Fructose-1-6-bisphosphatase class 1 C-terminal" evidence="5">
    <location>
        <begin position="1"/>
        <end position="47"/>
    </location>
</feature>
<evidence type="ECO:0000256" key="1">
    <source>
        <dbReference type="ARBA" id="ARBA00022723"/>
    </source>
</evidence>
<name>A0A0D8XTP7_DICVI</name>
<dbReference type="GO" id="GO:0006000">
    <property type="term" value="P:fructose metabolic process"/>
    <property type="evidence" value="ECO:0007669"/>
    <property type="project" value="TreeGrafter"/>
</dbReference>
<keyword evidence="1" id="KW-0479">Metal-binding</keyword>